<dbReference type="Gene3D" id="1.10.3720.10">
    <property type="entry name" value="MetI-like"/>
    <property type="match status" value="1"/>
</dbReference>
<dbReference type="InterPro" id="IPR035906">
    <property type="entry name" value="MetI-like_sf"/>
</dbReference>
<evidence type="ECO:0000256" key="4">
    <source>
        <dbReference type="ARBA" id="ARBA00022692"/>
    </source>
</evidence>
<organism evidence="9 10">
    <name type="scientific">Luteimicrobium xylanilyticum</name>
    <dbReference type="NCBI Taxonomy" id="1133546"/>
    <lineage>
        <taxon>Bacteria</taxon>
        <taxon>Bacillati</taxon>
        <taxon>Actinomycetota</taxon>
        <taxon>Actinomycetes</taxon>
        <taxon>Micrococcales</taxon>
        <taxon>Luteimicrobium</taxon>
    </lineage>
</organism>
<feature type="domain" description="ABC transmembrane type-1" evidence="8">
    <location>
        <begin position="101"/>
        <end position="314"/>
    </location>
</feature>
<dbReference type="Pfam" id="PF00528">
    <property type="entry name" value="BPD_transp_1"/>
    <property type="match status" value="1"/>
</dbReference>
<dbReference type="PANTHER" id="PTHR43376">
    <property type="entry name" value="OLIGOPEPTIDE TRANSPORT SYSTEM PERMEASE PROTEIN"/>
    <property type="match status" value="1"/>
</dbReference>
<evidence type="ECO:0000256" key="5">
    <source>
        <dbReference type="ARBA" id="ARBA00022989"/>
    </source>
</evidence>
<proteinExistence type="inferred from homology"/>
<feature type="transmembrane region" description="Helical" evidence="7">
    <location>
        <begin position="241"/>
        <end position="265"/>
    </location>
</feature>
<feature type="transmembrane region" description="Helical" evidence="7">
    <location>
        <begin position="7"/>
        <end position="25"/>
    </location>
</feature>
<evidence type="ECO:0000256" key="1">
    <source>
        <dbReference type="ARBA" id="ARBA00004651"/>
    </source>
</evidence>
<keyword evidence="2 7" id="KW-0813">Transport</keyword>
<keyword evidence="6 7" id="KW-0472">Membrane</keyword>
<dbReference type="EMBL" id="CP045529">
    <property type="protein sequence ID" value="QFU99617.1"/>
    <property type="molecule type" value="Genomic_DNA"/>
</dbReference>
<feature type="transmembrane region" description="Helical" evidence="7">
    <location>
        <begin position="100"/>
        <end position="128"/>
    </location>
</feature>
<dbReference type="PANTHER" id="PTHR43376:SF1">
    <property type="entry name" value="OLIGOPEPTIDE TRANSPORT SYSTEM PERMEASE PROTEIN"/>
    <property type="match status" value="1"/>
</dbReference>
<evidence type="ECO:0000256" key="3">
    <source>
        <dbReference type="ARBA" id="ARBA00022475"/>
    </source>
</evidence>
<dbReference type="AlphaFoldDB" id="A0A5P9QE03"/>
<gene>
    <name evidence="9" type="ORF">KDY119_03152</name>
</gene>
<evidence type="ECO:0000256" key="7">
    <source>
        <dbReference type="RuleBase" id="RU363032"/>
    </source>
</evidence>
<evidence type="ECO:0000313" key="9">
    <source>
        <dbReference type="EMBL" id="QFU99617.1"/>
    </source>
</evidence>
<keyword evidence="3" id="KW-1003">Cell membrane</keyword>
<evidence type="ECO:0000256" key="2">
    <source>
        <dbReference type="ARBA" id="ARBA00022448"/>
    </source>
</evidence>
<protein>
    <submittedName>
        <fullName evidence="9">Oligopeptide transport system permease protein OppB</fullName>
    </submittedName>
</protein>
<keyword evidence="10" id="KW-1185">Reference proteome</keyword>
<dbReference type="PROSITE" id="PS50928">
    <property type="entry name" value="ABC_TM1"/>
    <property type="match status" value="1"/>
</dbReference>
<dbReference type="GO" id="GO:0055085">
    <property type="term" value="P:transmembrane transport"/>
    <property type="evidence" value="ECO:0007669"/>
    <property type="project" value="InterPro"/>
</dbReference>
<evidence type="ECO:0000313" key="10">
    <source>
        <dbReference type="Proteomes" id="UP000326702"/>
    </source>
</evidence>
<dbReference type="GO" id="GO:0005886">
    <property type="term" value="C:plasma membrane"/>
    <property type="evidence" value="ECO:0007669"/>
    <property type="project" value="UniProtKB-SubCell"/>
</dbReference>
<dbReference type="RefSeq" id="WP_036947473.1">
    <property type="nucleotide sequence ID" value="NZ_BAABIH010000016.1"/>
</dbReference>
<keyword evidence="5 7" id="KW-1133">Transmembrane helix</keyword>
<comment type="subcellular location">
    <subcellularLocation>
        <location evidence="1 7">Cell membrane</location>
        <topology evidence="1 7">Multi-pass membrane protein</topology>
    </subcellularLocation>
</comment>
<evidence type="ECO:0000256" key="6">
    <source>
        <dbReference type="ARBA" id="ARBA00023136"/>
    </source>
</evidence>
<dbReference type="Proteomes" id="UP000326702">
    <property type="component" value="Chromosome"/>
</dbReference>
<dbReference type="InterPro" id="IPR045621">
    <property type="entry name" value="BPD_transp_1_N"/>
</dbReference>
<dbReference type="SUPFAM" id="SSF161098">
    <property type="entry name" value="MetI-like"/>
    <property type="match status" value="1"/>
</dbReference>
<dbReference type="OrthoDB" id="3543764at2"/>
<evidence type="ECO:0000259" key="8">
    <source>
        <dbReference type="PROSITE" id="PS50928"/>
    </source>
</evidence>
<dbReference type="KEGG" id="lxl:KDY119_03152"/>
<dbReference type="CDD" id="cd06261">
    <property type="entry name" value="TM_PBP2"/>
    <property type="match status" value="1"/>
</dbReference>
<feature type="transmembrane region" description="Helical" evidence="7">
    <location>
        <begin position="299"/>
        <end position="321"/>
    </location>
</feature>
<accession>A0A5P9QE03</accession>
<feature type="transmembrane region" description="Helical" evidence="7">
    <location>
        <begin position="191"/>
        <end position="212"/>
    </location>
</feature>
<sequence>MKYYGRRVAFYAITLWAAVSLNFFIPRMLPGDPAQILIGKLARNGDVTPAVEQNVKLILGGSDEPLWNQYWAYLNNIVHGDLGISVSKYPEPVWDLIKDALPWTLCLVGAATIIAFAIGIVGGAWIGWKRGSAWDHVIPFTALLQSVPYFWLAILLVYFLGMKLGLAPISWGWDVQTYDHPEWSWASIVDVFQHAVLPALTIVLSAVGGWLVGMRNMMVSTLAEDYIVTAEAKGLRPRRVLWVYAVRNAALPSFAGFAVALAFVVSGSLVMEQVFSYPGIGKLMITAVSNADYALMQGVFLLTTVAVLVVNFLMDLIYGYIDPRTRHHG</sequence>
<comment type="similarity">
    <text evidence="7">Belongs to the binding-protein-dependent transport system permease family.</text>
</comment>
<reference evidence="9 10" key="1">
    <citation type="submission" date="2019-10" db="EMBL/GenBank/DDBJ databases">
        <title>Genome sequence of Luteimicrobium xylanilyticum HY-24.</title>
        <authorList>
            <person name="Kim D.Y."/>
            <person name="Park H.-Y."/>
        </authorList>
    </citation>
    <scope>NUCLEOTIDE SEQUENCE [LARGE SCALE GENOMIC DNA]</scope>
    <source>
        <strain evidence="9 10">HY-24</strain>
    </source>
</reference>
<name>A0A5P9QE03_9MICO</name>
<dbReference type="Pfam" id="PF19300">
    <property type="entry name" value="BPD_transp_1_N"/>
    <property type="match status" value="1"/>
</dbReference>
<feature type="transmembrane region" description="Helical" evidence="7">
    <location>
        <begin position="149"/>
        <end position="171"/>
    </location>
</feature>
<dbReference type="InterPro" id="IPR000515">
    <property type="entry name" value="MetI-like"/>
</dbReference>
<keyword evidence="4 7" id="KW-0812">Transmembrane</keyword>